<dbReference type="STRING" id="1499967.U27_04238"/>
<protein>
    <submittedName>
        <fullName evidence="7">Inner-membrane translocator</fullName>
    </submittedName>
</protein>
<keyword evidence="4 6" id="KW-1133">Transmembrane helix</keyword>
<keyword evidence="2" id="KW-1003">Cell membrane</keyword>
<dbReference type="EMBL" id="DF820465">
    <property type="protein sequence ID" value="GAK57273.1"/>
    <property type="molecule type" value="Genomic_DNA"/>
</dbReference>
<dbReference type="GO" id="GO:0005886">
    <property type="term" value="C:plasma membrane"/>
    <property type="evidence" value="ECO:0007669"/>
    <property type="project" value="UniProtKB-SubCell"/>
</dbReference>
<feature type="transmembrane region" description="Helical" evidence="6">
    <location>
        <begin position="300"/>
        <end position="321"/>
    </location>
</feature>
<evidence type="ECO:0000256" key="1">
    <source>
        <dbReference type="ARBA" id="ARBA00004651"/>
    </source>
</evidence>
<organism evidence="7">
    <name type="scientific">Vecturithrix granuli</name>
    <dbReference type="NCBI Taxonomy" id="1499967"/>
    <lineage>
        <taxon>Bacteria</taxon>
        <taxon>Candidatus Moduliflexota</taxon>
        <taxon>Candidatus Vecturitrichia</taxon>
        <taxon>Candidatus Vecturitrichales</taxon>
        <taxon>Candidatus Vecturitrichaceae</taxon>
        <taxon>Candidatus Vecturithrix</taxon>
    </lineage>
</organism>
<gene>
    <name evidence="7" type="ORF">U27_04238</name>
</gene>
<accession>A0A081BY68</accession>
<name>A0A081BY68_VECG1</name>
<evidence type="ECO:0000256" key="5">
    <source>
        <dbReference type="ARBA" id="ARBA00023136"/>
    </source>
</evidence>
<evidence type="ECO:0000313" key="8">
    <source>
        <dbReference type="Proteomes" id="UP000030661"/>
    </source>
</evidence>
<feature type="transmembrane region" description="Helical" evidence="6">
    <location>
        <begin position="200"/>
        <end position="218"/>
    </location>
</feature>
<evidence type="ECO:0000256" key="3">
    <source>
        <dbReference type="ARBA" id="ARBA00022692"/>
    </source>
</evidence>
<feature type="transmembrane region" description="Helical" evidence="6">
    <location>
        <begin position="327"/>
        <end position="349"/>
    </location>
</feature>
<dbReference type="Pfam" id="PF02653">
    <property type="entry name" value="BPD_transp_2"/>
    <property type="match status" value="1"/>
</dbReference>
<dbReference type="InterPro" id="IPR001851">
    <property type="entry name" value="ABC_transp_permease"/>
</dbReference>
<evidence type="ECO:0000256" key="2">
    <source>
        <dbReference type="ARBA" id="ARBA00022475"/>
    </source>
</evidence>
<proteinExistence type="predicted"/>
<keyword evidence="3 6" id="KW-0812">Transmembrane</keyword>
<evidence type="ECO:0000313" key="7">
    <source>
        <dbReference type="EMBL" id="GAK57273.1"/>
    </source>
</evidence>
<dbReference type="Proteomes" id="UP000030661">
    <property type="component" value="Unassembled WGS sequence"/>
</dbReference>
<sequence>MSTRFITVLHKLRELSGISEVIYSIIAMLLALLIGAILIWVSGYDVVKAYSSFFHGAFGNVYNLSQSLLKTIPLMFTGLAVAIGFQSGLFNIGGEGQLYWGAFASAVTALTFAQLPGVFLLPISLLAGTLAGGIWGAIPGYLKAKTGAHEVVTTIMLNYIGILATTLVLKAYFKEPGYVDQTPMIPQSARFPELIPYTKLTAAIFVGIGVILLFDLMFKNTSLGYDLQAVGQNPGAAEYAGIPVKRYLVISMALSGAAAGLAGSTMVMGVLNRFITNFSPGYGFTGIAVAVLGRNKPWGVFFAALLFGALEAGGMAMQLFAKIPMDLMTIVQGLVILFIAAPALIRLILKPAGQS</sequence>
<comment type="subcellular location">
    <subcellularLocation>
        <location evidence="1">Cell membrane</location>
        <topology evidence="1">Multi-pass membrane protein</topology>
    </subcellularLocation>
</comment>
<dbReference type="CDD" id="cd06580">
    <property type="entry name" value="TM_PBP1_transp_TpRbsC_like"/>
    <property type="match status" value="1"/>
</dbReference>
<keyword evidence="5 6" id="KW-0472">Membrane</keyword>
<dbReference type="eggNOG" id="COG4603">
    <property type="taxonomic scope" value="Bacteria"/>
</dbReference>
<feature type="transmembrane region" description="Helical" evidence="6">
    <location>
        <begin position="154"/>
        <end position="173"/>
    </location>
</feature>
<keyword evidence="8" id="KW-1185">Reference proteome</keyword>
<feature type="transmembrane region" description="Helical" evidence="6">
    <location>
        <begin position="21"/>
        <end position="41"/>
    </location>
</feature>
<feature type="transmembrane region" description="Helical" evidence="6">
    <location>
        <begin position="97"/>
        <end position="115"/>
    </location>
</feature>
<feature type="transmembrane region" description="Helical" evidence="6">
    <location>
        <begin position="121"/>
        <end position="142"/>
    </location>
</feature>
<dbReference type="PANTHER" id="PTHR47089">
    <property type="entry name" value="ABC TRANSPORTER, PERMEASE PROTEIN"/>
    <property type="match status" value="1"/>
</dbReference>
<feature type="transmembrane region" description="Helical" evidence="6">
    <location>
        <begin position="61"/>
        <end position="85"/>
    </location>
</feature>
<evidence type="ECO:0000256" key="4">
    <source>
        <dbReference type="ARBA" id="ARBA00022989"/>
    </source>
</evidence>
<dbReference type="GO" id="GO:0022857">
    <property type="term" value="F:transmembrane transporter activity"/>
    <property type="evidence" value="ECO:0007669"/>
    <property type="project" value="InterPro"/>
</dbReference>
<feature type="transmembrane region" description="Helical" evidence="6">
    <location>
        <begin position="247"/>
        <end position="268"/>
    </location>
</feature>
<reference evidence="7" key="1">
    <citation type="journal article" date="2015" name="PeerJ">
        <title>First genomic representation of candidate bacterial phylum KSB3 points to enhanced environmental sensing as a trigger of wastewater bulking.</title>
        <authorList>
            <person name="Sekiguchi Y."/>
            <person name="Ohashi A."/>
            <person name="Parks D.H."/>
            <person name="Yamauchi T."/>
            <person name="Tyson G.W."/>
            <person name="Hugenholtz P."/>
        </authorList>
    </citation>
    <scope>NUCLEOTIDE SEQUENCE [LARGE SCALE GENOMIC DNA]</scope>
</reference>
<evidence type="ECO:0000256" key="6">
    <source>
        <dbReference type="SAM" id="Phobius"/>
    </source>
</evidence>
<dbReference type="AlphaFoldDB" id="A0A081BY68"/>
<dbReference type="PANTHER" id="PTHR47089:SF1">
    <property type="entry name" value="GUANOSINE ABC TRANSPORTER PERMEASE PROTEIN NUPP"/>
    <property type="match status" value="1"/>
</dbReference>
<dbReference type="HOGENOM" id="CLU_040769_0_2_0"/>
<feature type="transmembrane region" description="Helical" evidence="6">
    <location>
        <begin position="274"/>
        <end position="293"/>
    </location>
</feature>